<comment type="caution">
    <text evidence="3">The sequence shown here is derived from an EMBL/GenBank/DDBJ whole genome shotgun (WGS) entry which is preliminary data.</text>
</comment>
<dbReference type="RefSeq" id="WP_344671565.1">
    <property type="nucleotide sequence ID" value="NZ_BAAAQN010000086.1"/>
</dbReference>
<feature type="coiled-coil region" evidence="1">
    <location>
        <begin position="237"/>
        <end position="264"/>
    </location>
</feature>
<feature type="domain" description="DUF6292" evidence="2">
    <location>
        <begin position="60"/>
        <end position="118"/>
    </location>
</feature>
<keyword evidence="4" id="KW-1185">Reference proteome</keyword>
<accession>A0ABP5H0K5</accession>
<dbReference type="Pfam" id="PF19809">
    <property type="entry name" value="DUF6292"/>
    <property type="match status" value="1"/>
</dbReference>
<dbReference type="EMBL" id="BAAAQN010000086">
    <property type="protein sequence ID" value="GAA2062043.1"/>
    <property type="molecule type" value="Genomic_DNA"/>
</dbReference>
<dbReference type="InterPro" id="IPR046259">
    <property type="entry name" value="DUF6292"/>
</dbReference>
<name>A0ABP5H0K5_9ACTN</name>
<evidence type="ECO:0000313" key="3">
    <source>
        <dbReference type="EMBL" id="GAA2062043.1"/>
    </source>
</evidence>
<keyword evidence="1" id="KW-0175">Coiled coil</keyword>
<proteinExistence type="predicted"/>
<gene>
    <name evidence="3" type="ORF">GCM10009839_86410</name>
</gene>
<reference evidence="4" key="1">
    <citation type="journal article" date="2019" name="Int. J. Syst. Evol. Microbiol.">
        <title>The Global Catalogue of Microorganisms (GCM) 10K type strain sequencing project: providing services to taxonomists for standard genome sequencing and annotation.</title>
        <authorList>
            <consortium name="The Broad Institute Genomics Platform"/>
            <consortium name="The Broad Institute Genome Sequencing Center for Infectious Disease"/>
            <person name="Wu L."/>
            <person name="Ma J."/>
        </authorList>
    </citation>
    <scope>NUCLEOTIDE SEQUENCE [LARGE SCALE GENOMIC DNA]</scope>
    <source>
        <strain evidence="4">JCM 16014</strain>
    </source>
</reference>
<dbReference type="Proteomes" id="UP001500751">
    <property type="component" value="Unassembled WGS sequence"/>
</dbReference>
<sequence>MVTPDAAAEPSSEEIKDFDRFVGGYTVAVAEQALAEGLPVVDVILGPPELSQGKRQESEAWLYFPYDFNSGLGARECTLGWNEASGWFFQREQDSENQERRWLGQGLVPDPERVAIFATTLRVSPGSAGSLERPFYRSPGRLEPELLGRLKPYGGNWGPYSELFANVRNRHFDRRLATAIDADPPGSPINLPLLPGEFTALEVALEWLDGIFNYDRSPLTAFARDIRGRRGAGPADIDASRTSLAAARARMQELRRQDAEKRGKGNDR</sequence>
<evidence type="ECO:0000256" key="1">
    <source>
        <dbReference type="SAM" id="Coils"/>
    </source>
</evidence>
<evidence type="ECO:0000313" key="4">
    <source>
        <dbReference type="Proteomes" id="UP001500751"/>
    </source>
</evidence>
<evidence type="ECO:0000259" key="2">
    <source>
        <dbReference type="Pfam" id="PF19809"/>
    </source>
</evidence>
<organism evidence="3 4">
    <name type="scientific">Catenulispora yoronensis</name>
    <dbReference type="NCBI Taxonomy" id="450799"/>
    <lineage>
        <taxon>Bacteria</taxon>
        <taxon>Bacillati</taxon>
        <taxon>Actinomycetota</taxon>
        <taxon>Actinomycetes</taxon>
        <taxon>Catenulisporales</taxon>
        <taxon>Catenulisporaceae</taxon>
        <taxon>Catenulispora</taxon>
    </lineage>
</organism>
<protein>
    <recommendedName>
        <fullName evidence="2">DUF6292 domain-containing protein</fullName>
    </recommendedName>
</protein>